<dbReference type="InterPro" id="IPR017907">
    <property type="entry name" value="Znf_RING_CS"/>
</dbReference>
<dbReference type="Gene3D" id="3.30.160.60">
    <property type="entry name" value="Classic Zinc Finger"/>
    <property type="match status" value="1"/>
</dbReference>
<dbReference type="PROSITE" id="PS50089">
    <property type="entry name" value="ZF_RING_2"/>
    <property type="match status" value="1"/>
</dbReference>
<evidence type="ECO:0000256" key="1">
    <source>
        <dbReference type="ARBA" id="ARBA00022723"/>
    </source>
</evidence>
<dbReference type="SMART" id="SM00449">
    <property type="entry name" value="SPRY"/>
    <property type="match status" value="1"/>
</dbReference>
<dbReference type="Gene3D" id="3.30.40.10">
    <property type="entry name" value="Zinc/RING finger domain, C3HC4 (zinc finger)"/>
    <property type="match status" value="1"/>
</dbReference>
<evidence type="ECO:0000256" key="5">
    <source>
        <dbReference type="SAM" id="Coils"/>
    </source>
</evidence>
<dbReference type="Gene3D" id="2.60.120.920">
    <property type="match status" value="1"/>
</dbReference>
<evidence type="ECO:0000313" key="10">
    <source>
        <dbReference type="Proteomes" id="UP001557470"/>
    </source>
</evidence>
<evidence type="ECO:0000256" key="4">
    <source>
        <dbReference type="PROSITE-ProRule" id="PRU00024"/>
    </source>
</evidence>
<feature type="domain" description="B30.2/SPRY" evidence="8">
    <location>
        <begin position="273"/>
        <end position="464"/>
    </location>
</feature>
<dbReference type="Pfam" id="PF13765">
    <property type="entry name" value="PRY"/>
    <property type="match status" value="1"/>
</dbReference>
<dbReference type="SMART" id="SM00589">
    <property type="entry name" value="PRY"/>
    <property type="match status" value="1"/>
</dbReference>
<evidence type="ECO:0000256" key="2">
    <source>
        <dbReference type="ARBA" id="ARBA00022771"/>
    </source>
</evidence>
<dbReference type="Pfam" id="PF13445">
    <property type="entry name" value="zf-RING_UBOX"/>
    <property type="match status" value="1"/>
</dbReference>
<feature type="coiled-coil region" evidence="5">
    <location>
        <begin position="195"/>
        <end position="233"/>
    </location>
</feature>
<dbReference type="InterPro" id="IPR000315">
    <property type="entry name" value="Znf_B-box"/>
</dbReference>
<dbReference type="InterPro" id="IPR006574">
    <property type="entry name" value="PRY"/>
</dbReference>
<keyword evidence="2 4" id="KW-0863">Zinc-finger</keyword>
<dbReference type="SMART" id="SM00336">
    <property type="entry name" value="BBOX"/>
    <property type="match status" value="1"/>
</dbReference>
<dbReference type="Proteomes" id="UP001557470">
    <property type="component" value="Unassembled WGS sequence"/>
</dbReference>
<dbReference type="PROSITE" id="PS00518">
    <property type="entry name" value="ZF_RING_1"/>
    <property type="match status" value="1"/>
</dbReference>
<feature type="domain" description="B box-type" evidence="7">
    <location>
        <begin position="85"/>
        <end position="126"/>
    </location>
</feature>
<evidence type="ECO:0000259" key="6">
    <source>
        <dbReference type="PROSITE" id="PS50089"/>
    </source>
</evidence>
<dbReference type="InterPro" id="IPR001841">
    <property type="entry name" value="Znf_RING"/>
</dbReference>
<dbReference type="CDD" id="cd12893">
    <property type="entry name" value="SPRY_PRY_TRIM35"/>
    <property type="match status" value="1"/>
</dbReference>
<proteinExistence type="predicted"/>
<dbReference type="SUPFAM" id="SSF57850">
    <property type="entry name" value="RING/U-box"/>
    <property type="match status" value="1"/>
</dbReference>
<dbReference type="Pfam" id="PF00643">
    <property type="entry name" value="zf-B_box"/>
    <property type="match status" value="1"/>
</dbReference>
<keyword evidence="3" id="KW-0862">Zinc</keyword>
<keyword evidence="5" id="KW-0175">Coiled coil</keyword>
<feature type="domain" description="RING-type" evidence="6">
    <location>
        <begin position="14"/>
        <end position="54"/>
    </location>
</feature>
<evidence type="ECO:0000313" key="9">
    <source>
        <dbReference type="EMBL" id="KAL0969833.1"/>
    </source>
</evidence>
<dbReference type="GO" id="GO:0008270">
    <property type="term" value="F:zinc ion binding"/>
    <property type="evidence" value="ECO:0007669"/>
    <property type="project" value="UniProtKB-KW"/>
</dbReference>
<evidence type="ECO:0000256" key="3">
    <source>
        <dbReference type="ARBA" id="ARBA00022833"/>
    </source>
</evidence>
<comment type="caution">
    <text evidence="9">The sequence shown here is derived from an EMBL/GenBank/DDBJ whole genome shotgun (WGS) entry which is preliminary data.</text>
</comment>
<dbReference type="Pfam" id="PF00622">
    <property type="entry name" value="SPRY"/>
    <property type="match status" value="1"/>
</dbReference>
<dbReference type="FunFam" id="2.60.120.920:FF:000004">
    <property type="entry name" value="Butyrophilin subfamily 1 member A1"/>
    <property type="match status" value="1"/>
</dbReference>
<dbReference type="SUPFAM" id="SSF57845">
    <property type="entry name" value="B-box zinc-binding domain"/>
    <property type="match status" value="1"/>
</dbReference>
<dbReference type="InterPro" id="IPR027370">
    <property type="entry name" value="Znf-RING_euk"/>
</dbReference>
<dbReference type="InterPro" id="IPR013320">
    <property type="entry name" value="ConA-like_dom_sf"/>
</dbReference>
<dbReference type="SMART" id="SM00184">
    <property type="entry name" value="RING"/>
    <property type="match status" value="1"/>
</dbReference>
<evidence type="ECO:0000259" key="8">
    <source>
        <dbReference type="PROSITE" id="PS50188"/>
    </source>
</evidence>
<evidence type="ECO:0000259" key="7">
    <source>
        <dbReference type="PROSITE" id="PS50119"/>
    </source>
</evidence>
<dbReference type="EMBL" id="JAGEUA010000007">
    <property type="protein sequence ID" value="KAL0969833.1"/>
    <property type="molecule type" value="Genomic_DNA"/>
</dbReference>
<dbReference type="PRINTS" id="PR01407">
    <property type="entry name" value="BUTYPHLNCDUF"/>
</dbReference>
<gene>
    <name evidence="9" type="ORF">UPYG_G00232870</name>
</gene>
<dbReference type="InterPro" id="IPR003879">
    <property type="entry name" value="Butyrophylin_SPRY"/>
</dbReference>
<dbReference type="InterPro" id="IPR043136">
    <property type="entry name" value="B30.2/SPRY_sf"/>
</dbReference>
<keyword evidence="10" id="KW-1185">Reference proteome</keyword>
<dbReference type="PANTHER" id="PTHR24103">
    <property type="entry name" value="E3 UBIQUITIN-PROTEIN LIGASE TRIM"/>
    <property type="match status" value="1"/>
</dbReference>
<dbReference type="InterPro" id="IPR013083">
    <property type="entry name" value="Znf_RING/FYVE/PHD"/>
</dbReference>
<protein>
    <submittedName>
        <fullName evidence="9">Uncharacterized protein</fullName>
    </submittedName>
</protein>
<accession>A0ABD0WIN5</accession>
<dbReference type="InterPro" id="IPR003877">
    <property type="entry name" value="SPRY_dom"/>
</dbReference>
<dbReference type="PROSITE" id="PS50188">
    <property type="entry name" value="B302_SPRY"/>
    <property type="match status" value="1"/>
</dbReference>
<reference evidence="9 10" key="1">
    <citation type="submission" date="2024-06" db="EMBL/GenBank/DDBJ databases">
        <authorList>
            <person name="Pan Q."/>
            <person name="Wen M."/>
            <person name="Jouanno E."/>
            <person name="Zahm M."/>
            <person name="Klopp C."/>
            <person name="Cabau C."/>
            <person name="Louis A."/>
            <person name="Berthelot C."/>
            <person name="Parey E."/>
            <person name="Roest Crollius H."/>
            <person name="Montfort J."/>
            <person name="Robinson-Rechavi M."/>
            <person name="Bouchez O."/>
            <person name="Lampietro C."/>
            <person name="Lopez Roques C."/>
            <person name="Donnadieu C."/>
            <person name="Postlethwait J."/>
            <person name="Bobe J."/>
            <person name="Verreycken H."/>
            <person name="Guiguen Y."/>
        </authorList>
    </citation>
    <scope>NUCLEOTIDE SEQUENCE [LARGE SCALE GENOMIC DNA]</scope>
    <source>
        <strain evidence="9">Up_M1</strain>
        <tissue evidence="9">Testis</tissue>
    </source>
</reference>
<organism evidence="9 10">
    <name type="scientific">Umbra pygmaea</name>
    <name type="common">Eastern mudminnow</name>
    <dbReference type="NCBI Taxonomy" id="75934"/>
    <lineage>
        <taxon>Eukaryota</taxon>
        <taxon>Metazoa</taxon>
        <taxon>Chordata</taxon>
        <taxon>Craniata</taxon>
        <taxon>Vertebrata</taxon>
        <taxon>Euteleostomi</taxon>
        <taxon>Actinopterygii</taxon>
        <taxon>Neopterygii</taxon>
        <taxon>Teleostei</taxon>
        <taxon>Protacanthopterygii</taxon>
        <taxon>Esociformes</taxon>
        <taxon>Umbridae</taxon>
        <taxon>Umbra</taxon>
    </lineage>
</organism>
<dbReference type="InterPro" id="IPR001870">
    <property type="entry name" value="B30.2/SPRY"/>
</dbReference>
<sequence length="467" mass="53232">MALSLSFPEEDLSCPVCVDIFKDPVILSCSHSFCKSCLTEFWKKKGSQECPVCRRKSSKTEPPSNRALSQLCTSLQERACRDSAGPVALCNQHNEKLQLFCLVDKQTICLVCQTSKTHRSHDFIPINEAAQDQKKELQTALVPLKKKLQICHEIKQTCDQTADHIKSQLREVETEITKEFQRLHQFLHNEEAARIAALREEEEQKSQMMKKKIEEMNRKISSLSDTIRAITEELRADDVSFLQNFEATMKRAKYTMPDSQLVSGALIDVAKHLGNMAFRVWGKMQEIVKHTPVILDPNTAHACLFLSADLTSVKCSQQRQKLPENPERCLYYADVLGSEGFSTGTHSWEVDVGKHPYWFLGVVNMSTDRKDEVNRTPKSGIWEIGQMNDEYTAAGESISLKKRPQRIRVQLDYDRGEVSFYDSKNMILICKLKDTFTERLYPFLSVGMAGDNCDLQICQAEVSFKLV</sequence>
<dbReference type="PROSITE" id="PS50119">
    <property type="entry name" value="ZF_BBOX"/>
    <property type="match status" value="1"/>
</dbReference>
<keyword evidence="1" id="KW-0479">Metal-binding</keyword>
<name>A0ABD0WIN5_UMBPY</name>
<dbReference type="InterPro" id="IPR050143">
    <property type="entry name" value="TRIM/RBCC"/>
</dbReference>
<dbReference type="AlphaFoldDB" id="A0ABD0WIN5"/>
<dbReference type="SUPFAM" id="SSF49899">
    <property type="entry name" value="Concanavalin A-like lectins/glucanases"/>
    <property type="match status" value="1"/>
</dbReference>
<dbReference type="GO" id="GO:0005737">
    <property type="term" value="C:cytoplasm"/>
    <property type="evidence" value="ECO:0007669"/>
    <property type="project" value="UniProtKB-SubCell"/>
</dbReference>